<name>A0A9X3NPQ1_9ACTN</name>
<keyword evidence="5" id="KW-1185">Reference proteome</keyword>
<dbReference type="InterPro" id="IPR047057">
    <property type="entry name" value="MerR_fam"/>
</dbReference>
<evidence type="ECO:0000256" key="2">
    <source>
        <dbReference type="SAM" id="MobiDB-lite"/>
    </source>
</evidence>
<organism evidence="4 5">
    <name type="scientific">Streptomonospora mangrovi</name>
    <dbReference type="NCBI Taxonomy" id="2883123"/>
    <lineage>
        <taxon>Bacteria</taxon>
        <taxon>Bacillati</taxon>
        <taxon>Actinomycetota</taxon>
        <taxon>Actinomycetes</taxon>
        <taxon>Streptosporangiales</taxon>
        <taxon>Nocardiopsidaceae</taxon>
        <taxon>Streptomonospora</taxon>
    </lineage>
</organism>
<dbReference type="Pfam" id="PF13411">
    <property type="entry name" value="MerR_1"/>
    <property type="match status" value="1"/>
</dbReference>
<dbReference type="PROSITE" id="PS50937">
    <property type="entry name" value="HTH_MERR_2"/>
    <property type="match status" value="1"/>
</dbReference>
<dbReference type="PANTHER" id="PTHR30204">
    <property type="entry name" value="REDOX-CYCLING DRUG-SENSING TRANSCRIPTIONAL ACTIVATOR SOXR"/>
    <property type="match status" value="1"/>
</dbReference>
<dbReference type="GO" id="GO:0003677">
    <property type="term" value="F:DNA binding"/>
    <property type="evidence" value="ECO:0007669"/>
    <property type="project" value="UniProtKB-KW"/>
</dbReference>
<feature type="compositionally biased region" description="Acidic residues" evidence="2">
    <location>
        <begin position="223"/>
        <end position="237"/>
    </location>
</feature>
<feature type="region of interest" description="Disordered" evidence="2">
    <location>
        <begin position="201"/>
        <end position="247"/>
    </location>
</feature>
<proteinExistence type="predicted"/>
<dbReference type="AlphaFoldDB" id="A0A9X3NPQ1"/>
<comment type="caution">
    <text evidence="4">The sequence shown here is derived from an EMBL/GenBank/DDBJ whole genome shotgun (WGS) entry which is preliminary data.</text>
</comment>
<feature type="compositionally biased region" description="Pro residues" evidence="2">
    <location>
        <begin position="238"/>
        <end position="247"/>
    </location>
</feature>
<dbReference type="PANTHER" id="PTHR30204:SF98">
    <property type="entry name" value="HTH-TYPE TRANSCRIPTIONAL REGULATOR ADHR"/>
    <property type="match status" value="1"/>
</dbReference>
<accession>A0A9X3NPQ1</accession>
<dbReference type="RefSeq" id="WP_270073317.1">
    <property type="nucleotide sequence ID" value="NZ_JAJAQC010000029.1"/>
</dbReference>
<reference evidence="4" key="1">
    <citation type="submission" date="2021-10" db="EMBL/GenBank/DDBJ databases">
        <title>Streptomonospora sp. nov., isolated from mangrove soil.</title>
        <authorList>
            <person name="Chen X."/>
            <person name="Ge X."/>
            <person name="Liu W."/>
        </authorList>
    </citation>
    <scope>NUCLEOTIDE SEQUENCE</scope>
    <source>
        <strain evidence="4">S1-112</strain>
    </source>
</reference>
<dbReference type="EMBL" id="JAJAQC010000029">
    <property type="protein sequence ID" value="MDA0566058.1"/>
    <property type="molecule type" value="Genomic_DNA"/>
</dbReference>
<keyword evidence="1" id="KW-0238">DNA-binding</keyword>
<evidence type="ECO:0000259" key="3">
    <source>
        <dbReference type="PROSITE" id="PS50937"/>
    </source>
</evidence>
<sequence>MRIAELSRSTGVPAPTIKYYLREGLLPPGERTSRNQAQYDERHVRRIKLVRALVEVGGLSIATARDVLARMDAPEHGLLTSLGKVQFAMSTPPSATVEDEVWDEAVRRVDELIERRGWRSVPSNPARRTLASVLATLQRLGQTDKLDLLDSYADAAERIVDDEIEVLLRRPDLDSLAEGLVVWIALGDVMFSALRRIAQESAATPRVPDSNGQAPAGAGADAADTDADADGDGEDPGPEPASPAPES</sequence>
<dbReference type="CDD" id="cd04780">
    <property type="entry name" value="HTH_MerR-like_sg5"/>
    <property type="match status" value="1"/>
</dbReference>
<protein>
    <submittedName>
        <fullName evidence="4">MerR family transcriptional regulator</fullName>
    </submittedName>
</protein>
<dbReference type="SMART" id="SM00422">
    <property type="entry name" value="HTH_MERR"/>
    <property type="match status" value="1"/>
</dbReference>
<feature type="domain" description="HTH merR-type" evidence="3">
    <location>
        <begin position="1"/>
        <end position="70"/>
    </location>
</feature>
<dbReference type="Gene3D" id="1.10.1660.10">
    <property type="match status" value="1"/>
</dbReference>
<dbReference type="InterPro" id="IPR000551">
    <property type="entry name" value="MerR-type_HTH_dom"/>
</dbReference>
<evidence type="ECO:0000313" key="5">
    <source>
        <dbReference type="Proteomes" id="UP001140076"/>
    </source>
</evidence>
<dbReference type="GO" id="GO:0003700">
    <property type="term" value="F:DNA-binding transcription factor activity"/>
    <property type="evidence" value="ECO:0007669"/>
    <property type="project" value="InterPro"/>
</dbReference>
<evidence type="ECO:0000313" key="4">
    <source>
        <dbReference type="EMBL" id="MDA0566058.1"/>
    </source>
</evidence>
<dbReference type="InterPro" id="IPR009061">
    <property type="entry name" value="DNA-bd_dom_put_sf"/>
</dbReference>
<dbReference type="SUPFAM" id="SSF46955">
    <property type="entry name" value="Putative DNA-binding domain"/>
    <property type="match status" value="1"/>
</dbReference>
<evidence type="ECO:0000256" key="1">
    <source>
        <dbReference type="ARBA" id="ARBA00023125"/>
    </source>
</evidence>
<dbReference type="PRINTS" id="PR00040">
    <property type="entry name" value="HTHMERR"/>
</dbReference>
<gene>
    <name evidence="4" type="ORF">LG943_17300</name>
</gene>
<dbReference type="Proteomes" id="UP001140076">
    <property type="component" value="Unassembled WGS sequence"/>
</dbReference>